<dbReference type="PANTHER" id="PTHR30605">
    <property type="entry name" value="ANHYDRO-N-ACETYLMURAMIC ACID KINASE"/>
    <property type="match status" value="1"/>
</dbReference>
<proteinExistence type="inferred from homology"/>
<organism evidence="1">
    <name type="scientific">hydrothermal vent metagenome</name>
    <dbReference type="NCBI Taxonomy" id="652676"/>
    <lineage>
        <taxon>unclassified sequences</taxon>
        <taxon>metagenomes</taxon>
        <taxon>ecological metagenomes</taxon>
    </lineage>
</organism>
<dbReference type="NCBIfam" id="NF007139">
    <property type="entry name" value="PRK09585.1-3"/>
    <property type="match status" value="1"/>
</dbReference>
<dbReference type="GO" id="GO:0009254">
    <property type="term" value="P:peptidoglycan turnover"/>
    <property type="evidence" value="ECO:0007669"/>
    <property type="project" value="InterPro"/>
</dbReference>
<dbReference type="GO" id="GO:0016773">
    <property type="term" value="F:phosphotransferase activity, alcohol group as acceptor"/>
    <property type="evidence" value="ECO:0007669"/>
    <property type="project" value="InterPro"/>
</dbReference>
<dbReference type="InterPro" id="IPR043129">
    <property type="entry name" value="ATPase_NBD"/>
</dbReference>
<gene>
    <name evidence="1" type="ORF">MNBD_GAMMA04-266</name>
</gene>
<dbReference type="Gene3D" id="3.30.420.40">
    <property type="match status" value="2"/>
</dbReference>
<protein>
    <submittedName>
        <fullName evidence="1">Anhydro-N-acetylmuramic acid kinase</fullName>
        <ecNumber evidence="1">2.7.1.170</ecNumber>
    </submittedName>
</protein>
<dbReference type="EC" id="2.7.1.170" evidence="1"/>
<sequence length="377" mass="40853">MSGTSADGVDTALVEFKGGEVLLHDFISPELPSSLKQQLIQLNQTTTLSLEQLAQLSFDLAQQFSQATQQLLTQNKLQAKDITAIGSHGQTIYHAPHIPMTLQIGHPAFIAKTTQIPTVADFRVDDMALSGQGAPFAPAFHQVIFQSDTPCFVVNIGGIANLSYLPAQCERGGKNSISQGYDTGPGNALMDEVCQQHFNVPFDDAGKLAKQGTPNQALLNQLLSHPYFALAHPKSTGRETFNLNWLNEQIALVVNHSADKLPLYPLDIISTLNRFTAITIANEIHRVMQQPNLSQSTQTPVWIVGGGAFNPHLIQSIQQHLPSCNVQSSAAKGINPNAIEAMMCAWLAKQRIEALTVPLVHVTGAQRDAVLGGLWHP</sequence>
<dbReference type="Pfam" id="PF03702">
    <property type="entry name" value="AnmK"/>
    <property type="match status" value="1"/>
</dbReference>
<dbReference type="SUPFAM" id="SSF53067">
    <property type="entry name" value="Actin-like ATPase domain"/>
    <property type="match status" value="1"/>
</dbReference>
<dbReference type="GO" id="GO:0016301">
    <property type="term" value="F:kinase activity"/>
    <property type="evidence" value="ECO:0007669"/>
    <property type="project" value="UniProtKB-KW"/>
</dbReference>
<dbReference type="AlphaFoldDB" id="A0A3B0W6K5"/>
<dbReference type="CDD" id="cd24050">
    <property type="entry name" value="ASKHA_NBD_ANMK"/>
    <property type="match status" value="1"/>
</dbReference>
<name>A0A3B0W6K5_9ZZZZ</name>
<reference evidence="1" key="1">
    <citation type="submission" date="2018-06" db="EMBL/GenBank/DDBJ databases">
        <authorList>
            <person name="Zhirakovskaya E."/>
        </authorList>
    </citation>
    <scope>NUCLEOTIDE SEQUENCE</scope>
</reference>
<dbReference type="PANTHER" id="PTHR30605:SF0">
    <property type="entry name" value="ANHYDRO-N-ACETYLMURAMIC ACID KINASE"/>
    <property type="match status" value="1"/>
</dbReference>
<dbReference type="EMBL" id="UOFB01000066">
    <property type="protein sequence ID" value="VAW44939.1"/>
    <property type="molecule type" value="Genomic_DNA"/>
</dbReference>
<keyword evidence="1" id="KW-0808">Transferase</keyword>
<dbReference type="GO" id="GO:0006040">
    <property type="term" value="P:amino sugar metabolic process"/>
    <property type="evidence" value="ECO:0007669"/>
    <property type="project" value="InterPro"/>
</dbReference>
<dbReference type="InterPro" id="IPR005338">
    <property type="entry name" value="Anhydro_N_Ac-Mur_kinase"/>
</dbReference>
<dbReference type="HAMAP" id="MF_01270">
    <property type="entry name" value="AnhMurNAc_kinase"/>
    <property type="match status" value="1"/>
</dbReference>
<evidence type="ECO:0000313" key="1">
    <source>
        <dbReference type="EMBL" id="VAW44939.1"/>
    </source>
</evidence>
<accession>A0A3B0W6K5</accession>
<keyword evidence="1" id="KW-0418">Kinase</keyword>
<dbReference type="GO" id="GO:0005524">
    <property type="term" value="F:ATP binding"/>
    <property type="evidence" value="ECO:0007669"/>
    <property type="project" value="InterPro"/>
</dbReference>